<proteinExistence type="predicted"/>
<dbReference type="InterPro" id="IPR052980">
    <property type="entry name" value="Crinkler_effector"/>
</dbReference>
<dbReference type="InParanoid" id="H3GSX2"/>
<organism evidence="1 2">
    <name type="scientific">Phytophthora ramorum</name>
    <name type="common">Sudden oak death agent</name>
    <dbReference type="NCBI Taxonomy" id="164328"/>
    <lineage>
        <taxon>Eukaryota</taxon>
        <taxon>Sar</taxon>
        <taxon>Stramenopiles</taxon>
        <taxon>Oomycota</taxon>
        <taxon>Peronosporomycetes</taxon>
        <taxon>Peronosporales</taxon>
        <taxon>Peronosporaceae</taxon>
        <taxon>Phytophthora</taxon>
    </lineage>
</organism>
<accession>H3GSX2</accession>
<sequence>MGQRMEERTQVFPKGLPVENVYELPKFFVRRCYPKYYRLILDLFRTLHIITVTGTPGIGKSTFYGYFFEHYKSTHPNTTIIAASFTKKSVMKKVVVFREDGTVEESRESYAFIQAEHDAASERKAEVLYLYDGPPQFEPDLPSKMVCFASPNKNWLGTVPKKHEAQAYDVRIASKFVSLRVLEKISSYKFEERDALLSNLQGIPKAGAYRGHLVEMKAHELLERGGDIETECISHDHPVKKTFRYDPSDDRGAEAPC</sequence>
<dbReference type="EnsemblProtists" id="Phyra80150">
    <property type="protein sequence ID" value="Phyra80150"/>
    <property type="gene ID" value="Phyra80150"/>
</dbReference>
<reference evidence="1" key="2">
    <citation type="submission" date="2015-06" db="UniProtKB">
        <authorList>
            <consortium name="EnsemblProtists"/>
        </authorList>
    </citation>
    <scope>IDENTIFICATION</scope>
    <source>
        <strain evidence="1">Pr102</strain>
    </source>
</reference>
<evidence type="ECO:0000313" key="1">
    <source>
        <dbReference type="EnsemblProtists" id="Phyra80150"/>
    </source>
</evidence>
<dbReference type="VEuPathDB" id="FungiDB:KRP22_9173"/>
<dbReference type="VEuPathDB" id="FungiDB:KRP23_12195"/>
<dbReference type="PANTHER" id="PTHR33129">
    <property type="entry name" value="PROTEIN KINASE DOMAIN-CONTAINING PROTEIN-RELATED"/>
    <property type="match status" value="1"/>
</dbReference>
<name>H3GSX2_PHYRM</name>
<dbReference type="eggNOG" id="ENOG502RFBM">
    <property type="taxonomic scope" value="Eukaryota"/>
</dbReference>
<dbReference type="Proteomes" id="UP000005238">
    <property type="component" value="Unassembled WGS sequence"/>
</dbReference>
<dbReference type="AlphaFoldDB" id="H3GSX2"/>
<dbReference type="HOGENOM" id="CLU_1017307_0_0_1"/>
<reference evidence="2" key="1">
    <citation type="journal article" date="2006" name="Science">
        <title>Phytophthora genome sequences uncover evolutionary origins and mechanisms of pathogenesis.</title>
        <authorList>
            <person name="Tyler B.M."/>
            <person name="Tripathy S."/>
            <person name="Zhang X."/>
            <person name="Dehal P."/>
            <person name="Jiang R.H."/>
            <person name="Aerts A."/>
            <person name="Arredondo F.D."/>
            <person name="Baxter L."/>
            <person name="Bensasson D."/>
            <person name="Beynon J.L."/>
            <person name="Chapman J."/>
            <person name="Damasceno C.M."/>
            <person name="Dorrance A.E."/>
            <person name="Dou D."/>
            <person name="Dickerman A.W."/>
            <person name="Dubchak I.L."/>
            <person name="Garbelotto M."/>
            <person name="Gijzen M."/>
            <person name="Gordon S.G."/>
            <person name="Govers F."/>
            <person name="Grunwald N.J."/>
            <person name="Huang W."/>
            <person name="Ivors K.L."/>
            <person name="Jones R.W."/>
            <person name="Kamoun S."/>
            <person name="Krampis K."/>
            <person name="Lamour K.H."/>
            <person name="Lee M.K."/>
            <person name="McDonald W.H."/>
            <person name="Medina M."/>
            <person name="Meijer H.J."/>
            <person name="Nordberg E.K."/>
            <person name="Maclean D.J."/>
            <person name="Ospina-Giraldo M.D."/>
            <person name="Morris P.F."/>
            <person name="Phuntumart V."/>
            <person name="Putnam N.H."/>
            <person name="Rash S."/>
            <person name="Rose J.K."/>
            <person name="Sakihama Y."/>
            <person name="Salamov A.A."/>
            <person name="Savidor A."/>
            <person name="Scheuring C.F."/>
            <person name="Smith B.M."/>
            <person name="Sobral B.W."/>
            <person name="Terry A."/>
            <person name="Torto-Alalibo T.A."/>
            <person name="Win J."/>
            <person name="Xu Z."/>
            <person name="Zhang H."/>
            <person name="Grigoriev I.V."/>
            <person name="Rokhsar D.S."/>
            <person name="Boore J.L."/>
        </authorList>
    </citation>
    <scope>NUCLEOTIDE SEQUENCE [LARGE SCALE GENOMIC DNA]</scope>
    <source>
        <strain evidence="2">Pr102</strain>
    </source>
</reference>
<keyword evidence="2" id="KW-1185">Reference proteome</keyword>
<evidence type="ECO:0000313" key="2">
    <source>
        <dbReference type="Proteomes" id="UP000005238"/>
    </source>
</evidence>
<dbReference type="SUPFAM" id="SSF52540">
    <property type="entry name" value="P-loop containing nucleoside triphosphate hydrolases"/>
    <property type="match status" value="1"/>
</dbReference>
<dbReference type="EMBL" id="DS566043">
    <property type="status" value="NOT_ANNOTATED_CDS"/>
    <property type="molecule type" value="Genomic_DNA"/>
</dbReference>
<protein>
    <submittedName>
        <fullName evidence="1">Uncharacterized protein</fullName>
    </submittedName>
</protein>
<dbReference type="InterPro" id="IPR027417">
    <property type="entry name" value="P-loop_NTPase"/>
</dbReference>
<dbReference type="PANTHER" id="PTHR33129:SF1">
    <property type="entry name" value="ATP-BINDING PROTEIN"/>
    <property type="match status" value="1"/>
</dbReference>